<proteinExistence type="predicted"/>
<reference evidence="1 2" key="1">
    <citation type="submission" date="2024-02" db="EMBL/GenBank/DDBJ databases">
        <title>De novo assembly and annotation of 12 fungi associated with fruit tree decline syndrome in Ontario, Canada.</title>
        <authorList>
            <person name="Sulman M."/>
            <person name="Ellouze W."/>
            <person name="Ilyukhin E."/>
        </authorList>
    </citation>
    <scope>NUCLEOTIDE SEQUENCE [LARGE SCALE GENOMIC DNA]</scope>
    <source>
        <strain evidence="1 2">M42-189</strain>
    </source>
</reference>
<protein>
    <submittedName>
        <fullName evidence="1">Uncharacterized protein</fullName>
    </submittedName>
</protein>
<gene>
    <name evidence="1" type="ORF">SLS60_008522</name>
</gene>
<keyword evidence="2" id="KW-1185">Reference proteome</keyword>
<evidence type="ECO:0000313" key="2">
    <source>
        <dbReference type="Proteomes" id="UP001521785"/>
    </source>
</evidence>
<evidence type="ECO:0000313" key="1">
    <source>
        <dbReference type="EMBL" id="KAL1598034.1"/>
    </source>
</evidence>
<name>A0ABR3R1P8_9PLEO</name>
<comment type="caution">
    <text evidence="1">The sequence shown here is derived from an EMBL/GenBank/DDBJ whole genome shotgun (WGS) entry which is preliminary data.</text>
</comment>
<accession>A0ABR3R1P8</accession>
<organism evidence="1 2">
    <name type="scientific">Paraconiothyrium brasiliense</name>
    <dbReference type="NCBI Taxonomy" id="300254"/>
    <lineage>
        <taxon>Eukaryota</taxon>
        <taxon>Fungi</taxon>
        <taxon>Dikarya</taxon>
        <taxon>Ascomycota</taxon>
        <taxon>Pezizomycotina</taxon>
        <taxon>Dothideomycetes</taxon>
        <taxon>Pleosporomycetidae</taxon>
        <taxon>Pleosporales</taxon>
        <taxon>Massarineae</taxon>
        <taxon>Didymosphaeriaceae</taxon>
        <taxon>Paraconiothyrium</taxon>
    </lineage>
</organism>
<dbReference type="EMBL" id="JAKJXO020000012">
    <property type="protein sequence ID" value="KAL1598034.1"/>
    <property type="molecule type" value="Genomic_DNA"/>
</dbReference>
<dbReference type="Proteomes" id="UP001521785">
    <property type="component" value="Unassembled WGS sequence"/>
</dbReference>
<sequence length="486" mass="55210">MSTVVEPLPPMSAADQELAEQTYIQVLSQDELMKKLDKELRSSAQPPTVMHFAPLAGNGEHPAGSEASKSWLDLPCAWYPRPPRTTPVPPNSIHEFLRVNGVVDIPLGPAHDYIDFADIYPLFRFENWAIGPSEDVMKAAWTAMAPAFALSTRWLTTPEFQGYWHRLAFGEPTTENGKTYLARSPIEDDLPLACSRFGEILKVLADKIKFWWVPQNMPDGTPMEGCFTTNRFGSVFVLDKILGEEILRRSGCSPRKSYDYDGRIGISCEFLYHLLSPESSTRFDECARMRMQFRLAAVLCHELCHAVYQWRRLPLPEVYVFPSDAMAETGLSWSQNVLGADESFGARGMGYLLSHTYKYLYSYPAVSHVINDRWIEAWFRKDTWARIDEVVRRNLLRLPDAAGLSGPTVWIAERFVMGRMLAVVYKDGEVVWPEDVVGRVDAPSEGMSPEEWFVDVRKRDIELAIAAGFKKDYFQEAEGPYANRKP</sequence>